<feature type="signal peptide" evidence="1">
    <location>
        <begin position="1"/>
        <end position="24"/>
    </location>
</feature>
<evidence type="ECO:0000256" key="1">
    <source>
        <dbReference type="SAM" id="SignalP"/>
    </source>
</evidence>
<evidence type="ECO:0000313" key="2">
    <source>
        <dbReference type="EMBL" id="KAG0321032.1"/>
    </source>
</evidence>
<protein>
    <recommendedName>
        <fullName evidence="4">ShKT domain-containing protein</fullName>
    </recommendedName>
</protein>
<sequence length="62" mass="6823">MKITITLAMMAALAAILIASPVEARNRWECASDCADAWRKCVKEHGPQCDYELSQCSMDCDG</sequence>
<dbReference type="Proteomes" id="UP000823405">
    <property type="component" value="Unassembled WGS sequence"/>
</dbReference>
<evidence type="ECO:0000313" key="3">
    <source>
        <dbReference type="Proteomes" id="UP000823405"/>
    </source>
</evidence>
<dbReference type="AlphaFoldDB" id="A0A9P6RL27"/>
<reference evidence="2" key="1">
    <citation type="journal article" date="2020" name="Fungal Divers.">
        <title>Resolving the Mortierellaceae phylogeny through synthesis of multi-gene phylogenetics and phylogenomics.</title>
        <authorList>
            <person name="Vandepol N."/>
            <person name="Liber J."/>
            <person name="Desiro A."/>
            <person name="Na H."/>
            <person name="Kennedy M."/>
            <person name="Barry K."/>
            <person name="Grigoriev I.V."/>
            <person name="Miller A.N."/>
            <person name="O'Donnell K."/>
            <person name="Stajich J.E."/>
            <person name="Bonito G."/>
        </authorList>
    </citation>
    <scope>NUCLEOTIDE SEQUENCE</scope>
    <source>
        <strain evidence="2">NVP60</strain>
    </source>
</reference>
<keyword evidence="1" id="KW-0732">Signal</keyword>
<gene>
    <name evidence="2" type="ORF">BGZ97_012287</name>
</gene>
<name>A0A9P6RL27_9FUNG</name>
<evidence type="ECO:0008006" key="4">
    <source>
        <dbReference type="Google" id="ProtNLM"/>
    </source>
</evidence>
<dbReference type="EMBL" id="JAAAIN010000079">
    <property type="protein sequence ID" value="KAG0321032.1"/>
    <property type="molecule type" value="Genomic_DNA"/>
</dbReference>
<accession>A0A9P6RL27</accession>
<comment type="caution">
    <text evidence="2">The sequence shown here is derived from an EMBL/GenBank/DDBJ whole genome shotgun (WGS) entry which is preliminary data.</text>
</comment>
<feature type="chain" id="PRO_5040486981" description="ShKT domain-containing protein" evidence="1">
    <location>
        <begin position="25"/>
        <end position="62"/>
    </location>
</feature>
<keyword evidence="3" id="KW-1185">Reference proteome</keyword>
<organism evidence="2 3">
    <name type="scientific">Linnemannia gamsii</name>
    <dbReference type="NCBI Taxonomy" id="64522"/>
    <lineage>
        <taxon>Eukaryota</taxon>
        <taxon>Fungi</taxon>
        <taxon>Fungi incertae sedis</taxon>
        <taxon>Mucoromycota</taxon>
        <taxon>Mortierellomycotina</taxon>
        <taxon>Mortierellomycetes</taxon>
        <taxon>Mortierellales</taxon>
        <taxon>Mortierellaceae</taxon>
        <taxon>Linnemannia</taxon>
    </lineage>
</organism>
<proteinExistence type="predicted"/>